<accession>A0A9W8BBT8</accession>
<dbReference type="InterPro" id="IPR013217">
    <property type="entry name" value="Methyltransf_12"/>
</dbReference>
<sequence length="433" mass="48064">MSNSTTHHAGAPPAADPAEPLKKKQASSAVDVGQCASPGVAQTSAPATPIDPSEGGAFGGRLLSSDRNVFEHNAWDHVEPDSEHLEYAEKQVRLHHEHPVPEEERGKFVDSICNANIRMWNPCICFELDSYNTEPASFWDSFYENNKNKFFKDRHWLRIEFSELFEWTDKRVSATSEQDQPLAECSDSRADTEAAGCGNSDSATEIACGSISANEERLATPGVATATDAALGSKFTIMEVGCGAGNAVFPLLADIHDPRLFVYACDYSKSATDVVKSNEAYDEGRCMALVWDLSSADLPSGVEPASVDIVLMIFVFSALHPNQWSQAVENAYRVLKPGGVLLFRDYGRNDLTQLRFKKARLLDTNLYIRGDGTRVYFFTNDELSEIFGKRFLVEQNAIDRRLLVNRKLKKKMYRVWLQAKFRKPISASISAGD</sequence>
<dbReference type="PIRSF" id="PIRSF037755">
    <property type="entry name" value="Mettl2_prd"/>
    <property type="match status" value="1"/>
</dbReference>
<comment type="caution">
    <text evidence="7">The sequence shown here is derived from an EMBL/GenBank/DDBJ whole genome shotgun (WGS) entry which is preliminary data.</text>
</comment>
<comment type="similarity">
    <text evidence="1 4">Belongs to the methyltransferase superfamily. METL family.</text>
</comment>
<proteinExistence type="inferred from homology"/>
<dbReference type="InterPro" id="IPR026113">
    <property type="entry name" value="METTL2/6/8-like"/>
</dbReference>
<keyword evidence="2 4" id="KW-0489">Methyltransferase</keyword>
<name>A0A9W8BBT8_9FUNG</name>
<dbReference type="Proteomes" id="UP001150907">
    <property type="component" value="Unassembled WGS sequence"/>
</dbReference>
<evidence type="ECO:0000256" key="4">
    <source>
        <dbReference type="PIRNR" id="PIRNR037755"/>
    </source>
</evidence>
<dbReference type="EMBL" id="JANBQF010000344">
    <property type="protein sequence ID" value="KAJ2001991.1"/>
    <property type="molecule type" value="Genomic_DNA"/>
</dbReference>
<evidence type="ECO:0000313" key="7">
    <source>
        <dbReference type="EMBL" id="KAJ2001991.1"/>
    </source>
</evidence>
<evidence type="ECO:0000313" key="8">
    <source>
        <dbReference type="Proteomes" id="UP001150907"/>
    </source>
</evidence>
<protein>
    <recommendedName>
        <fullName evidence="4">tRNA N(3)-methylcytidine methyltransferase</fullName>
        <ecNumber evidence="4">2.1.1.-</ecNumber>
    </recommendedName>
</protein>
<dbReference type="AlphaFoldDB" id="A0A9W8BBT8"/>
<evidence type="ECO:0000259" key="6">
    <source>
        <dbReference type="Pfam" id="PF08242"/>
    </source>
</evidence>
<dbReference type="SUPFAM" id="SSF53335">
    <property type="entry name" value="S-adenosyl-L-methionine-dependent methyltransferases"/>
    <property type="match status" value="1"/>
</dbReference>
<evidence type="ECO:0000256" key="3">
    <source>
        <dbReference type="ARBA" id="ARBA00022679"/>
    </source>
</evidence>
<dbReference type="Pfam" id="PF08242">
    <property type="entry name" value="Methyltransf_12"/>
    <property type="match status" value="1"/>
</dbReference>
<evidence type="ECO:0000256" key="2">
    <source>
        <dbReference type="ARBA" id="ARBA00022603"/>
    </source>
</evidence>
<organism evidence="7 8">
    <name type="scientific">Coemansia thaxteri</name>
    <dbReference type="NCBI Taxonomy" id="2663907"/>
    <lineage>
        <taxon>Eukaryota</taxon>
        <taxon>Fungi</taxon>
        <taxon>Fungi incertae sedis</taxon>
        <taxon>Zoopagomycota</taxon>
        <taxon>Kickxellomycotina</taxon>
        <taxon>Kickxellomycetes</taxon>
        <taxon>Kickxellales</taxon>
        <taxon>Kickxellaceae</taxon>
        <taxon>Coemansia</taxon>
    </lineage>
</organism>
<gene>
    <name evidence="7" type="ORF">H4R26_003834</name>
</gene>
<keyword evidence="8" id="KW-1185">Reference proteome</keyword>
<comment type="function">
    <text evidence="4">S-adenosyl-L-methionine-dependent methyltransferase.</text>
</comment>
<dbReference type="PANTHER" id="PTHR22809:SF11">
    <property type="entry name" value="TRNA N(3)-METHYLCYTIDINE METHYLTRANSFERASE METTL2"/>
    <property type="match status" value="1"/>
</dbReference>
<dbReference type="CDD" id="cd02440">
    <property type="entry name" value="AdoMet_MTases"/>
    <property type="match status" value="1"/>
</dbReference>
<evidence type="ECO:0000256" key="5">
    <source>
        <dbReference type="SAM" id="MobiDB-lite"/>
    </source>
</evidence>
<dbReference type="EC" id="2.1.1.-" evidence="4"/>
<dbReference type="GO" id="GO:0032259">
    <property type="term" value="P:methylation"/>
    <property type="evidence" value="ECO:0007669"/>
    <property type="project" value="UniProtKB-KW"/>
</dbReference>
<feature type="region of interest" description="Disordered" evidence="5">
    <location>
        <begin position="1"/>
        <end position="58"/>
    </location>
</feature>
<dbReference type="InterPro" id="IPR029063">
    <property type="entry name" value="SAM-dependent_MTases_sf"/>
</dbReference>
<dbReference type="PANTHER" id="PTHR22809">
    <property type="entry name" value="METHYLTRANSFERASE-RELATED"/>
    <property type="match status" value="1"/>
</dbReference>
<dbReference type="Gene3D" id="3.40.50.150">
    <property type="entry name" value="Vaccinia Virus protein VP39"/>
    <property type="match status" value="1"/>
</dbReference>
<evidence type="ECO:0000256" key="1">
    <source>
        <dbReference type="ARBA" id="ARBA00009725"/>
    </source>
</evidence>
<dbReference type="GO" id="GO:0052735">
    <property type="term" value="F:tRNA (cytidine-3-)-methyltransferase activity"/>
    <property type="evidence" value="ECO:0007669"/>
    <property type="project" value="TreeGrafter"/>
</dbReference>
<dbReference type="OrthoDB" id="417697at2759"/>
<reference evidence="7" key="1">
    <citation type="submission" date="2022-07" db="EMBL/GenBank/DDBJ databases">
        <title>Phylogenomic reconstructions and comparative analyses of Kickxellomycotina fungi.</title>
        <authorList>
            <person name="Reynolds N.K."/>
            <person name="Stajich J.E."/>
            <person name="Barry K."/>
            <person name="Grigoriev I.V."/>
            <person name="Crous P."/>
            <person name="Smith M.E."/>
        </authorList>
    </citation>
    <scope>NUCLEOTIDE SEQUENCE</scope>
    <source>
        <strain evidence="7">IMI 214461</strain>
    </source>
</reference>
<feature type="domain" description="Methyltransferase type 12" evidence="6">
    <location>
        <begin position="238"/>
        <end position="341"/>
    </location>
</feature>
<keyword evidence="3 4" id="KW-0808">Transferase</keyword>
<feature type="compositionally biased region" description="Low complexity" evidence="5">
    <location>
        <begin position="9"/>
        <end position="18"/>
    </location>
</feature>